<organism evidence="1 2">
    <name type="scientific">Caenorhabditis tropicalis</name>
    <dbReference type="NCBI Taxonomy" id="1561998"/>
    <lineage>
        <taxon>Eukaryota</taxon>
        <taxon>Metazoa</taxon>
        <taxon>Ecdysozoa</taxon>
        <taxon>Nematoda</taxon>
        <taxon>Chromadorea</taxon>
        <taxon>Rhabditida</taxon>
        <taxon>Rhabditina</taxon>
        <taxon>Rhabditomorpha</taxon>
        <taxon>Rhabditoidea</taxon>
        <taxon>Rhabditidae</taxon>
        <taxon>Peloderinae</taxon>
        <taxon>Caenorhabditis</taxon>
    </lineage>
</organism>
<evidence type="ECO:0000313" key="1">
    <source>
        <dbReference type="Proteomes" id="UP000095282"/>
    </source>
</evidence>
<dbReference type="AlphaFoldDB" id="A0A1I7UF06"/>
<keyword evidence="1" id="KW-1185">Reference proteome</keyword>
<name>A0A1I7UF06_9PELO</name>
<sequence length="90" mass="10079">MDNIQRNLESRTICLVAAAHSFFLNLRNGEAVLGIPNGGRFMYYEMVVDILAQLIEVGTRPYSNEDQLEICSLMTLFALASIGHNNNLFV</sequence>
<dbReference type="WBParaSite" id="Csp11.Scaffold629.g8654.t1">
    <property type="protein sequence ID" value="Csp11.Scaffold629.g8654.t1"/>
    <property type="gene ID" value="Csp11.Scaffold629.g8654"/>
</dbReference>
<accession>A0A1I7UF06</accession>
<protein>
    <submittedName>
        <fullName evidence="2">Uncharacterized protein</fullName>
    </submittedName>
</protein>
<reference evidence="2" key="1">
    <citation type="submission" date="2016-11" db="UniProtKB">
        <authorList>
            <consortium name="WormBaseParasite"/>
        </authorList>
    </citation>
    <scope>IDENTIFICATION</scope>
</reference>
<proteinExistence type="predicted"/>
<evidence type="ECO:0000313" key="2">
    <source>
        <dbReference type="WBParaSite" id="Csp11.Scaffold629.g8654.t1"/>
    </source>
</evidence>
<dbReference type="Proteomes" id="UP000095282">
    <property type="component" value="Unplaced"/>
</dbReference>